<dbReference type="EMBL" id="JASBWV010000046">
    <property type="protein sequence ID" value="KAJ9115319.1"/>
    <property type="molecule type" value="Genomic_DNA"/>
</dbReference>
<dbReference type="Proteomes" id="UP001234202">
    <property type="component" value="Unassembled WGS sequence"/>
</dbReference>
<keyword evidence="2" id="KW-1185">Reference proteome</keyword>
<proteinExistence type="predicted"/>
<organism evidence="1 2">
    <name type="scientific">Naganishia onofrii</name>
    <dbReference type="NCBI Taxonomy" id="1851511"/>
    <lineage>
        <taxon>Eukaryota</taxon>
        <taxon>Fungi</taxon>
        <taxon>Dikarya</taxon>
        <taxon>Basidiomycota</taxon>
        <taxon>Agaricomycotina</taxon>
        <taxon>Tremellomycetes</taxon>
        <taxon>Filobasidiales</taxon>
        <taxon>Filobasidiaceae</taxon>
        <taxon>Naganishia</taxon>
    </lineage>
</organism>
<evidence type="ECO:0000313" key="2">
    <source>
        <dbReference type="Proteomes" id="UP001234202"/>
    </source>
</evidence>
<accession>A0ACC2WVZ0</accession>
<gene>
    <name evidence="1" type="ORF">QFC24_007028</name>
</gene>
<comment type="caution">
    <text evidence="1">The sequence shown here is derived from an EMBL/GenBank/DDBJ whole genome shotgun (WGS) entry which is preliminary data.</text>
</comment>
<name>A0ACC2WVZ0_9TREE</name>
<evidence type="ECO:0000313" key="1">
    <source>
        <dbReference type="EMBL" id="KAJ9115319.1"/>
    </source>
</evidence>
<reference evidence="1" key="1">
    <citation type="submission" date="2023-04" db="EMBL/GenBank/DDBJ databases">
        <title>Draft Genome sequencing of Naganishia species isolated from polar environments using Oxford Nanopore Technology.</title>
        <authorList>
            <person name="Leo P."/>
            <person name="Venkateswaran K."/>
        </authorList>
    </citation>
    <scope>NUCLEOTIDE SEQUENCE</scope>
    <source>
        <strain evidence="1">DBVPG 5303</strain>
    </source>
</reference>
<sequence>MSAPTKAALDAHFANPGWTKPHPPTDIGVPLPPIDNLPIVAGFQCTLQECGYITASQNSIRSHFQNKHKRTYDEEYVLNVNATKLVVGTPPIWISVSGEPGSAGRDDDTIGSSPVPSGRNSSQLEHLEADTIDGISTDLIKADPDQSRSSSPANQKRRATRRTSARVDFVKIKSEDSVESAPDNDQEDVSWAPASAPAPLLSSASADTRHSLRQGHESVQPLALAQPARRRGRPPKTAKRTATTVPTSAASSLAALASGTHDSPRQGPMLAVTVSSRQSTSAPEITVSSSSSFLKRRRSDSPDGHALHLGVLEGLATQVTTNKDMVVRVGRDEAGKLIVKMMKMGKSNFLGQIDSVRLTWPSDVDTQVDHDDGM</sequence>
<protein>
    <submittedName>
        <fullName evidence="1">Uncharacterized protein</fullName>
    </submittedName>
</protein>